<sequence>MASHTVTQNTMTFVFSAERKTPIFMAIEEGLSCFLCDGKSVLYSQS</sequence>
<dbReference type="Proteomes" id="UP000271227">
    <property type="component" value="Unassembled WGS sequence"/>
</dbReference>
<comment type="caution">
    <text evidence="1">The sequence shown here is derived from an EMBL/GenBank/DDBJ whole genome shotgun (WGS) entry which is preliminary data.</text>
</comment>
<organism evidence="1 2">
    <name type="scientific">Eilatimonas milleporae</name>
    <dbReference type="NCBI Taxonomy" id="911205"/>
    <lineage>
        <taxon>Bacteria</taxon>
        <taxon>Pseudomonadati</taxon>
        <taxon>Pseudomonadota</taxon>
        <taxon>Alphaproteobacteria</taxon>
        <taxon>Kordiimonadales</taxon>
        <taxon>Kordiimonadaceae</taxon>
        <taxon>Eilatimonas</taxon>
    </lineage>
</organism>
<dbReference type="AlphaFoldDB" id="A0A3M0CGH5"/>
<gene>
    <name evidence="1" type="ORF">BXY39_1346</name>
</gene>
<dbReference type="InParanoid" id="A0A3M0CGH5"/>
<dbReference type="EMBL" id="REFR01000010">
    <property type="protein sequence ID" value="RMB08708.1"/>
    <property type="molecule type" value="Genomic_DNA"/>
</dbReference>
<evidence type="ECO:0000313" key="2">
    <source>
        <dbReference type="Proteomes" id="UP000271227"/>
    </source>
</evidence>
<accession>A0A3M0CGH5</accession>
<keyword evidence="2" id="KW-1185">Reference proteome</keyword>
<name>A0A3M0CGH5_9PROT</name>
<proteinExistence type="predicted"/>
<protein>
    <submittedName>
        <fullName evidence="1">Uncharacterized protein</fullName>
    </submittedName>
</protein>
<evidence type="ECO:0000313" key="1">
    <source>
        <dbReference type="EMBL" id="RMB08708.1"/>
    </source>
</evidence>
<reference evidence="1 2" key="1">
    <citation type="submission" date="2018-10" db="EMBL/GenBank/DDBJ databases">
        <title>Genomic Encyclopedia of Archaeal and Bacterial Type Strains, Phase II (KMG-II): from individual species to whole genera.</title>
        <authorList>
            <person name="Goeker M."/>
        </authorList>
    </citation>
    <scope>NUCLEOTIDE SEQUENCE [LARGE SCALE GENOMIC DNA]</scope>
    <source>
        <strain evidence="1 2">DSM 25217</strain>
    </source>
</reference>